<evidence type="ECO:0008006" key="4">
    <source>
        <dbReference type="Google" id="ProtNLM"/>
    </source>
</evidence>
<dbReference type="Pfam" id="PF15940">
    <property type="entry name" value="YjcB"/>
    <property type="match status" value="1"/>
</dbReference>
<feature type="transmembrane region" description="Helical" evidence="1">
    <location>
        <begin position="12"/>
        <end position="31"/>
    </location>
</feature>
<dbReference type="EMBL" id="CP074352">
    <property type="protein sequence ID" value="UYU31624.1"/>
    <property type="molecule type" value="Genomic_DNA"/>
</dbReference>
<proteinExistence type="predicted"/>
<name>A0ABY6JD22_9ENTR</name>
<keyword evidence="1" id="KW-0812">Transmembrane</keyword>
<accession>A0ABY6JD22</accession>
<keyword evidence="3" id="KW-1185">Reference proteome</keyword>
<evidence type="ECO:0000256" key="1">
    <source>
        <dbReference type="SAM" id="Phobius"/>
    </source>
</evidence>
<organism evidence="2 3">
    <name type="scientific">Siccibacter colletis</name>
    <dbReference type="NCBI Taxonomy" id="1505757"/>
    <lineage>
        <taxon>Bacteria</taxon>
        <taxon>Pseudomonadati</taxon>
        <taxon>Pseudomonadota</taxon>
        <taxon>Gammaproteobacteria</taxon>
        <taxon>Enterobacterales</taxon>
        <taxon>Enterobacteriaceae</taxon>
        <taxon>Siccibacter</taxon>
    </lineage>
</organism>
<dbReference type="InterPro" id="IPR016958">
    <property type="entry name" value="UCP030798"/>
</dbReference>
<feature type="transmembrane region" description="Helical" evidence="1">
    <location>
        <begin position="38"/>
        <end position="64"/>
    </location>
</feature>
<keyword evidence="1" id="KW-1133">Transmembrane helix</keyword>
<protein>
    <recommendedName>
        <fullName evidence="4">YjcB family protein</fullName>
    </recommendedName>
</protein>
<gene>
    <name evidence="2" type="ORF">KFZ77_17640</name>
</gene>
<dbReference type="PIRSF" id="PIRSF030798">
    <property type="entry name" value="UCP030798"/>
    <property type="match status" value="1"/>
</dbReference>
<dbReference type="RefSeq" id="WP_264384934.1">
    <property type="nucleotide sequence ID" value="NZ_CP074352.1"/>
</dbReference>
<evidence type="ECO:0000313" key="2">
    <source>
        <dbReference type="EMBL" id="UYU31624.1"/>
    </source>
</evidence>
<dbReference type="Proteomes" id="UP001156318">
    <property type="component" value="Chromosome"/>
</dbReference>
<keyword evidence="1" id="KW-0472">Membrane</keyword>
<sequence>MATITTGVLLMRWPLLSALLMFMASTLHIQLRKTDYRGLAIVCTGLGIAAACWFATGLLGITLLDIARVWANIKTIMVDMAYQAPPQFPVM</sequence>
<reference evidence="2 3" key="1">
    <citation type="submission" date="2021-05" db="EMBL/GenBank/DDBJ databases">
        <title>Isolation, identification, and the growth promoting effects of Pantoea dispersa strain YSD J2 from the aboveground leaves of Cyperus esculentus L.Var. Sativus.</title>
        <authorList>
            <person name="Wang S."/>
            <person name="Tang X.M."/>
            <person name="Huang Y.N."/>
        </authorList>
    </citation>
    <scope>NUCLEOTIDE SEQUENCE [LARGE SCALE GENOMIC DNA]</scope>
    <source>
        <strain evidence="3">YSD YN2</strain>
    </source>
</reference>
<evidence type="ECO:0000313" key="3">
    <source>
        <dbReference type="Proteomes" id="UP001156318"/>
    </source>
</evidence>